<dbReference type="Pfam" id="PF00144">
    <property type="entry name" value="Beta-lactamase"/>
    <property type="match status" value="1"/>
</dbReference>
<dbReference type="InterPro" id="IPR012338">
    <property type="entry name" value="Beta-lactam/transpept-like"/>
</dbReference>
<evidence type="ECO:0000313" key="2">
    <source>
        <dbReference type="EMBL" id="RRJ87066.1"/>
    </source>
</evidence>
<gene>
    <name evidence="2" type="ORF">EG850_06605</name>
</gene>
<proteinExistence type="predicted"/>
<feature type="domain" description="Beta-lactamase-related" evidence="1">
    <location>
        <begin position="20"/>
        <end position="321"/>
    </location>
</feature>
<keyword evidence="3" id="KW-1185">Reference proteome</keyword>
<dbReference type="PANTHER" id="PTHR43319">
    <property type="entry name" value="BETA-LACTAMASE-RELATED"/>
    <property type="match status" value="1"/>
</dbReference>
<sequence>MLDLSHARRLALRRGGRAHLLVTHRGDTVLDERLGVGAEAAFWPFSVSKIFIATLVWALRDDGVLDVDAPVANYWPEFAAAGKKAITVRDVLRHRSGLPRIGTEVDEVLVMTDWQRATSRIAAATPIHAPDQEPAYEWLAWGFILGEVARRATGAELDELLRERILEPIGASGTYLGLPDTERWRAVPFVGRDVSSIVTATVLNRASVRRAIIPAGGVSTRASDLTSLLEALRLGGDALDLDRATVTEMTAPSNAGRFDRYAGSRVWWGQGVQLGQPGKRALRASAFGRKSSARAFGHNGSNVSIAWTDPDRELTFVYLSGLIEPFPVNRLRLMAIEDAVLTAVDAA</sequence>
<evidence type="ECO:0000313" key="3">
    <source>
        <dbReference type="Proteomes" id="UP000274391"/>
    </source>
</evidence>
<dbReference type="Gene3D" id="3.40.710.10">
    <property type="entry name" value="DD-peptidase/beta-lactamase superfamily"/>
    <property type="match status" value="1"/>
</dbReference>
<accession>A0A3P3VZM2</accession>
<dbReference type="AlphaFoldDB" id="A0A3P3VZM2"/>
<dbReference type="OrthoDB" id="3422781at2"/>
<comment type="caution">
    <text evidence="2">The sequence shown here is derived from an EMBL/GenBank/DDBJ whole genome shotgun (WGS) entry which is preliminary data.</text>
</comment>
<reference evidence="2 3" key="1">
    <citation type="submission" date="2018-11" db="EMBL/GenBank/DDBJ databases">
        <title>YIM 102482-1 draft genome.</title>
        <authorList>
            <person name="Li G."/>
            <person name="Jiang Y."/>
        </authorList>
    </citation>
    <scope>NUCLEOTIDE SEQUENCE [LARGE SCALE GENOMIC DNA]</scope>
    <source>
        <strain evidence="2 3">YIM 102482-1</strain>
    </source>
</reference>
<dbReference type="EMBL" id="RQVS01000006">
    <property type="protein sequence ID" value="RRJ87066.1"/>
    <property type="molecule type" value="Genomic_DNA"/>
</dbReference>
<organism evidence="2 3">
    <name type="scientific">Gulosibacter macacae</name>
    <dbReference type="NCBI Taxonomy" id="2488791"/>
    <lineage>
        <taxon>Bacteria</taxon>
        <taxon>Bacillati</taxon>
        <taxon>Actinomycetota</taxon>
        <taxon>Actinomycetes</taxon>
        <taxon>Micrococcales</taxon>
        <taxon>Microbacteriaceae</taxon>
        <taxon>Gulosibacter</taxon>
    </lineage>
</organism>
<dbReference type="GO" id="GO:0016787">
    <property type="term" value="F:hydrolase activity"/>
    <property type="evidence" value="ECO:0007669"/>
    <property type="project" value="UniProtKB-KW"/>
</dbReference>
<dbReference type="SUPFAM" id="SSF56601">
    <property type="entry name" value="beta-lactamase/transpeptidase-like"/>
    <property type="match status" value="1"/>
</dbReference>
<dbReference type="Proteomes" id="UP000274391">
    <property type="component" value="Unassembled WGS sequence"/>
</dbReference>
<dbReference type="RefSeq" id="WP_124971758.1">
    <property type="nucleotide sequence ID" value="NZ_RQVS01000006.1"/>
</dbReference>
<dbReference type="InterPro" id="IPR001466">
    <property type="entry name" value="Beta-lactam-related"/>
</dbReference>
<dbReference type="InterPro" id="IPR052907">
    <property type="entry name" value="Beta-lactamase/esterase"/>
</dbReference>
<keyword evidence="2" id="KW-0378">Hydrolase</keyword>
<protein>
    <submittedName>
        <fullName evidence="2">Class A beta-lactamase-related serine hydrolase</fullName>
    </submittedName>
</protein>
<name>A0A3P3VZM2_9MICO</name>
<dbReference type="PANTHER" id="PTHR43319:SF3">
    <property type="entry name" value="BETA-LACTAMASE-RELATED DOMAIN-CONTAINING PROTEIN"/>
    <property type="match status" value="1"/>
</dbReference>
<evidence type="ECO:0000259" key="1">
    <source>
        <dbReference type="Pfam" id="PF00144"/>
    </source>
</evidence>